<reference evidence="3 4" key="1">
    <citation type="journal article" date="2021" name="Arch. Microbiol.">
        <title>Harenicola maris gen. nov., sp. nov. isolated from the Sea of Japan shallow sediments.</title>
        <authorList>
            <person name="Romanenko L.A."/>
            <person name="Kurilenko V.V."/>
            <person name="Chernysheva N.Y."/>
            <person name="Tekutyeva L.A."/>
            <person name="Velansky P.V."/>
            <person name="Svetashev V.I."/>
            <person name="Isaeva M.P."/>
        </authorList>
    </citation>
    <scope>NUCLEOTIDE SEQUENCE [LARGE SCALE GENOMIC DNA]</scope>
    <source>
        <strain evidence="3 4">KMM 3653</strain>
    </source>
</reference>
<protein>
    <submittedName>
        <fullName evidence="3">Helix-turn-helix domain-containing protein</fullName>
    </submittedName>
</protein>
<dbReference type="Gene3D" id="1.10.260.40">
    <property type="entry name" value="lambda repressor-like DNA-binding domains"/>
    <property type="match status" value="1"/>
</dbReference>
<feature type="domain" description="HTH cro/C1-type" evidence="2">
    <location>
        <begin position="15"/>
        <end position="69"/>
    </location>
</feature>
<dbReference type="Gene3D" id="2.60.120.10">
    <property type="entry name" value="Jelly Rolls"/>
    <property type="match status" value="1"/>
</dbReference>
<dbReference type="RefSeq" id="WP_327792862.1">
    <property type="nucleotide sequence ID" value="NZ_JADQAZ010000001.1"/>
</dbReference>
<dbReference type="Proteomes" id="UP001315686">
    <property type="component" value="Unassembled WGS sequence"/>
</dbReference>
<dbReference type="SUPFAM" id="SSF47413">
    <property type="entry name" value="lambda repressor-like DNA-binding domains"/>
    <property type="match status" value="1"/>
</dbReference>
<dbReference type="GO" id="GO:0003677">
    <property type="term" value="F:DNA binding"/>
    <property type="evidence" value="ECO:0007669"/>
    <property type="project" value="UniProtKB-KW"/>
</dbReference>
<dbReference type="SUPFAM" id="SSF51182">
    <property type="entry name" value="RmlC-like cupins"/>
    <property type="match status" value="1"/>
</dbReference>
<organism evidence="3 4">
    <name type="scientific">Harenicola maris</name>
    <dbReference type="NCBI Taxonomy" id="2841044"/>
    <lineage>
        <taxon>Bacteria</taxon>
        <taxon>Pseudomonadati</taxon>
        <taxon>Pseudomonadota</taxon>
        <taxon>Alphaproteobacteria</taxon>
        <taxon>Rhodobacterales</taxon>
        <taxon>Paracoccaceae</taxon>
        <taxon>Harenicola</taxon>
    </lineage>
</organism>
<dbReference type="GO" id="GO:0003700">
    <property type="term" value="F:DNA-binding transcription factor activity"/>
    <property type="evidence" value="ECO:0007669"/>
    <property type="project" value="TreeGrafter"/>
</dbReference>
<evidence type="ECO:0000313" key="3">
    <source>
        <dbReference type="EMBL" id="MBT0956667.1"/>
    </source>
</evidence>
<sequence>MSLDAPQSHALGPDLRALRRARAMTLEDVAEALNKSTGWLSQVERGISTPTLPDLRALAAHYGVALSLLTAADGPAREQGRITRAGQRRAMGSAKSGLTEELLSPDLTDDFEMIHSVFAPGAKLTEPKSRPTQEVAYLISGALTVWIDGERFDIAPGDTFRIRGEAYAWENPGPEPAVVIWVIAPPVY</sequence>
<comment type="caution">
    <text evidence="3">The sequence shown here is derived from an EMBL/GenBank/DDBJ whole genome shotgun (WGS) entry which is preliminary data.</text>
</comment>
<dbReference type="EMBL" id="JADQAZ010000001">
    <property type="protein sequence ID" value="MBT0956667.1"/>
    <property type="molecule type" value="Genomic_DNA"/>
</dbReference>
<dbReference type="InterPro" id="IPR011051">
    <property type="entry name" value="RmlC_Cupin_sf"/>
</dbReference>
<dbReference type="InterPro" id="IPR014710">
    <property type="entry name" value="RmlC-like_jellyroll"/>
</dbReference>
<dbReference type="InterPro" id="IPR013096">
    <property type="entry name" value="Cupin_2"/>
</dbReference>
<accession>A0AAP2G7A3</accession>
<dbReference type="CDD" id="cd02209">
    <property type="entry name" value="cupin_XRE_C"/>
    <property type="match status" value="1"/>
</dbReference>
<dbReference type="InterPro" id="IPR001387">
    <property type="entry name" value="Cro/C1-type_HTH"/>
</dbReference>
<dbReference type="Pfam" id="PF07883">
    <property type="entry name" value="Cupin_2"/>
    <property type="match status" value="1"/>
</dbReference>
<name>A0AAP2G7A3_9RHOB</name>
<evidence type="ECO:0000256" key="1">
    <source>
        <dbReference type="ARBA" id="ARBA00023125"/>
    </source>
</evidence>
<evidence type="ECO:0000313" key="4">
    <source>
        <dbReference type="Proteomes" id="UP001315686"/>
    </source>
</evidence>
<dbReference type="GO" id="GO:0005829">
    <property type="term" value="C:cytosol"/>
    <property type="evidence" value="ECO:0007669"/>
    <property type="project" value="TreeGrafter"/>
</dbReference>
<dbReference type="SMART" id="SM00530">
    <property type="entry name" value="HTH_XRE"/>
    <property type="match status" value="1"/>
</dbReference>
<dbReference type="PANTHER" id="PTHR46797:SF1">
    <property type="entry name" value="METHYLPHOSPHONATE SYNTHASE"/>
    <property type="match status" value="1"/>
</dbReference>
<keyword evidence="1" id="KW-0238">DNA-binding</keyword>
<dbReference type="PANTHER" id="PTHR46797">
    <property type="entry name" value="HTH-TYPE TRANSCRIPTIONAL REGULATOR"/>
    <property type="match status" value="1"/>
</dbReference>
<dbReference type="AlphaFoldDB" id="A0AAP2G7A3"/>
<proteinExistence type="predicted"/>
<dbReference type="InterPro" id="IPR050807">
    <property type="entry name" value="TransReg_Diox_bact_type"/>
</dbReference>
<gene>
    <name evidence="3" type="ORF">IV417_04665</name>
</gene>
<dbReference type="InterPro" id="IPR010982">
    <property type="entry name" value="Lambda_DNA-bd_dom_sf"/>
</dbReference>
<evidence type="ECO:0000259" key="2">
    <source>
        <dbReference type="PROSITE" id="PS50943"/>
    </source>
</evidence>
<dbReference type="PROSITE" id="PS50943">
    <property type="entry name" value="HTH_CROC1"/>
    <property type="match status" value="1"/>
</dbReference>
<dbReference type="CDD" id="cd00093">
    <property type="entry name" value="HTH_XRE"/>
    <property type="match status" value="1"/>
</dbReference>
<dbReference type="Pfam" id="PF13560">
    <property type="entry name" value="HTH_31"/>
    <property type="match status" value="1"/>
</dbReference>
<keyword evidence="4" id="KW-1185">Reference proteome</keyword>